<dbReference type="InterPro" id="IPR007304">
    <property type="entry name" value="TAP46-like"/>
</dbReference>
<proteinExistence type="predicted"/>
<organism evidence="1 2">
    <name type="scientific">Timema podura</name>
    <name type="common">Walking stick</name>
    <dbReference type="NCBI Taxonomy" id="61482"/>
    <lineage>
        <taxon>Eukaryota</taxon>
        <taxon>Metazoa</taxon>
        <taxon>Ecdysozoa</taxon>
        <taxon>Arthropoda</taxon>
        <taxon>Hexapoda</taxon>
        <taxon>Insecta</taxon>
        <taxon>Pterygota</taxon>
        <taxon>Neoptera</taxon>
        <taxon>Polyneoptera</taxon>
        <taxon>Phasmatodea</taxon>
        <taxon>Timematodea</taxon>
        <taxon>Timematoidea</taxon>
        <taxon>Timematidae</taxon>
        <taxon>Timema</taxon>
    </lineage>
</organism>
<dbReference type="InterPro" id="IPR038511">
    <property type="entry name" value="TAP42/TAP46-like_sf"/>
</dbReference>
<sequence>MAANDEVDEKKLSDLFDEGFDIFNAISSTSEATNSGKVQTEIKKAMRLLEDATNLVSLVDVFSSNETVDEV</sequence>
<dbReference type="EMBL" id="CAJPIN010058346">
    <property type="protein sequence ID" value="CAG2066745.1"/>
    <property type="molecule type" value="Genomic_DNA"/>
</dbReference>
<reference evidence="1" key="1">
    <citation type="submission" date="2021-03" db="EMBL/GenBank/DDBJ databases">
        <authorList>
            <person name="Tran Van P."/>
        </authorList>
    </citation>
    <scope>NUCLEOTIDE SEQUENCE</scope>
</reference>
<dbReference type="Proteomes" id="UP001153148">
    <property type="component" value="Unassembled WGS sequence"/>
</dbReference>
<name>A0ABN7PG36_TIMPD</name>
<evidence type="ECO:0000313" key="2">
    <source>
        <dbReference type="Proteomes" id="UP001153148"/>
    </source>
</evidence>
<dbReference type="Pfam" id="PF04177">
    <property type="entry name" value="TAP42"/>
    <property type="match status" value="1"/>
</dbReference>
<feature type="non-terminal residue" evidence="1">
    <location>
        <position position="71"/>
    </location>
</feature>
<accession>A0ABN7PG36</accession>
<keyword evidence="2" id="KW-1185">Reference proteome</keyword>
<comment type="caution">
    <text evidence="1">The sequence shown here is derived from an EMBL/GenBank/DDBJ whole genome shotgun (WGS) entry which is preliminary data.</text>
</comment>
<protein>
    <submittedName>
        <fullName evidence="1">Uncharacterized protein</fullName>
    </submittedName>
</protein>
<gene>
    <name evidence="1" type="ORF">TPAB3V08_LOCUS13688</name>
</gene>
<dbReference type="Gene3D" id="1.25.40.540">
    <property type="entry name" value="TAP42-like family"/>
    <property type="match status" value="1"/>
</dbReference>
<evidence type="ECO:0000313" key="1">
    <source>
        <dbReference type="EMBL" id="CAG2066745.1"/>
    </source>
</evidence>